<sequence>CGLLVNSSRGIIYASAGVDFAEKAGKAAKEVQQEMDILLNNANL</sequence>
<comment type="caution">
    <text evidence="1">The sequence shown here is derived from an EMBL/GenBank/DDBJ whole genome shotgun (WGS) entry which is preliminary data.</text>
</comment>
<dbReference type="EMBL" id="DSDK01000056">
    <property type="protein sequence ID" value="HDR50183.1"/>
    <property type="molecule type" value="Genomic_DNA"/>
</dbReference>
<reference evidence="1" key="1">
    <citation type="journal article" date="2020" name="mSystems">
        <title>Genome- and Community-Level Interaction Insights into Carbon Utilization and Element Cycling Functions of Hydrothermarchaeota in Hydrothermal Sediment.</title>
        <authorList>
            <person name="Zhou Z."/>
            <person name="Liu Y."/>
            <person name="Xu W."/>
            <person name="Pan J."/>
            <person name="Luo Z.H."/>
            <person name="Li M."/>
        </authorList>
    </citation>
    <scope>NUCLEOTIDE SEQUENCE [LARGE SCALE GENOMIC DNA]</scope>
    <source>
        <strain evidence="1">SpSt-1217</strain>
    </source>
</reference>
<evidence type="ECO:0000313" key="1">
    <source>
        <dbReference type="EMBL" id="HDR50183.1"/>
    </source>
</evidence>
<dbReference type="Proteomes" id="UP000886047">
    <property type="component" value="Unassembled WGS sequence"/>
</dbReference>
<organism evidence="1">
    <name type="scientific">Mariniphaga anaerophila</name>
    <dbReference type="NCBI Taxonomy" id="1484053"/>
    <lineage>
        <taxon>Bacteria</taxon>
        <taxon>Pseudomonadati</taxon>
        <taxon>Bacteroidota</taxon>
        <taxon>Bacteroidia</taxon>
        <taxon>Marinilabiliales</taxon>
        <taxon>Prolixibacteraceae</taxon>
        <taxon>Mariniphaga</taxon>
    </lineage>
</organism>
<dbReference type="Gene3D" id="3.20.20.70">
    <property type="entry name" value="Aldolase class I"/>
    <property type="match status" value="1"/>
</dbReference>
<protein>
    <submittedName>
        <fullName evidence="1">Orotidine 5'-phosphate decarboxylase</fullName>
    </submittedName>
</protein>
<proteinExistence type="predicted"/>
<dbReference type="AlphaFoldDB" id="A0A831PP47"/>
<name>A0A831PP47_9BACT</name>
<feature type="non-terminal residue" evidence="1">
    <location>
        <position position="1"/>
    </location>
</feature>
<dbReference type="InterPro" id="IPR013785">
    <property type="entry name" value="Aldolase_TIM"/>
</dbReference>
<accession>A0A831PP47</accession>
<gene>
    <name evidence="1" type="ORF">ENN90_00980</name>
</gene>